<sequence>MSRAVCEGGEISSLLCATIGKPIPFQEKNIHALEATEANEANESFMKPLKPREVGFRLQLHEAAS</sequence>
<keyword evidence="2" id="KW-1185">Reference proteome</keyword>
<protein>
    <submittedName>
        <fullName evidence="1">Uncharacterized protein</fullName>
    </submittedName>
</protein>
<dbReference type="EMBL" id="KZ805472">
    <property type="protein sequence ID" value="PVH96177.1"/>
    <property type="molecule type" value="Genomic_DNA"/>
</dbReference>
<gene>
    <name evidence="1" type="ORF">DM02DRAFT_130525</name>
</gene>
<evidence type="ECO:0000313" key="2">
    <source>
        <dbReference type="Proteomes" id="UP000244855"/>
    </source>
</evidence>
<proteinExistence type="predicted"/>
<accession>A0A2V1DDF3</accession>
<organism evidence="1 2">
    <name type="scientific">Periconia macrospinosa</name>
    <dbReference type="NCBI Taxonomy" id="97972"/>
    <lineage>
        <taxon>Eukaryota</taxon>
        <taxon>Fungi</taxon>
        <taxon>Dikarya</taxon>
        <taxon>Ascomycota</taxon>
        <taxon>Pezizomycotina</taxon>
        <taxon>Dothideomycetes</taxon>
        <taxon>Pleosporomycetidae</taxon>
        <taxon>Pleosporales</taxon>
        <taxon>Massarineae</taxon>
        <taxon>Periconiaceae</taxon>
        <taxon>Periconia</taxon>
    </lineage>
</organism>
<dbReference type="Proteomes" id="UP000244855">
    <property type="component" value="Unassembled WGS sequence"/>
</dbReference>
<dbReference type="AlphaFoldDB" id="A0A2V1DDF3"/>
<evidence type="ECO:0000313" key="1">
    <source>
        <dbReference type="EMBL" id="PVH96177.1"/>
    </source>
</evidence>
<reference evidence="1 2" key="1">
    <citation type="journal article" date="2018" name="Sci. Rep.">
        <title>Comparative genomics provides insights into the lifestyle and reveals functional heterogeneity of dark septate endophytic fungi.</title>
        <authorList>
            <person name="Knapp D.G."/>
            <person name="Nemeth J.B."/>
            <person name="Barry K."/>
            <person name="Hainaut M."/>
            <person name="Henrissat B."/>
            <person name="Johnson J."/>
            <person name="Kuo A."/>
            <person name="Lim J.H.P."/>
            <person name="Lipzen A."/>
            <person name="Nolan M."/>
            <person name="Ohm R.A."/>
            <person name="Tamas L."/>
            <person name="Grigoriev I.V."/>
            <person name="Spatafora J.W."/>
            <person name="Nagy L.G."/>
            <person name="Kovacs G.M."/>
        </authorList>
    </citation>
    <scope>NUCLEOTIDE SEQUENCE [LARGE SCALE GENOMIC DNA]</scope>
    <source>
        <strain evidence="1 2">DSE2036</strain>
    </source>
</reference>
<name>A0A2V1DDF3_9PLEO</name>